<keyword evidence="5" id="KW-1185">Reference proteome</keyword>
<name>A0A8K0H8F3_9ROSA</name>
<evidence type="ECO:0000256" key="2">
    <source>
        <dbReference type="ARBA" id="ARBA00023242"/>
    </source>
</evidence>
<dbReference type="InterPro" id="IPR051992">
    <property type="entry name" value="OxStress_Response_Reg"/>
</dbReference>
<dbReference type="AlphaFoldDB" id="A0A8K0H8F3"/>
<dbReference type="GO" id="GO:0005634">
    <property type="term" value="C:nucleus"/>
    <property type="evidence" value="ECO:0007669"/>
    <property type="project" value="UniProtKB-SubCell"/>
</dbReference>
<dbReference type="EMBL" id="VOIH02000005">
    <property type="protein sequence ID" value="KAF3447656.1"/>
    <property type="molecule type" value="Genomic_DNA"/>
</dbReference>
<gene>
    <name evidence="4" type="ORF">FNV43_RR12843</name>
</gene>
<sequence>MEVLVGPTFAIDVSSSPAAYVRDRGPVPAQDKHAVAPCLFLKDEGLGSGIGICGTQKAPQEEDSSGSSSSIGVPDDSDEDDASSKGDGEGDEVQSKFRGVGLGSLDSLEESLPIKRGLSNHFSGKSKSFANLSEVCTVNVKEVEKSENPFNKRRRVLIASKWSRKSSFYSWPNPKSMPLLALNEDDEEQEAQSSLEDDKQEDDDVHDHHYHEKHGLAKLHETRRLKSFKSKSCFSLADLQEEHTQS</sequence>
<proteinExistence type="predicted"/>
<feature type="compositionally biased region" description="Basic and acidic residues" evidence="3">
    <location>
        <begin position="205"/>
        <end position="217"/>
    </location>
</feature>
<protein>
    <submittedName>
        <fullName evidence="4">Uncharacterized protein</fullName>
    </submittedName>
</protein>
<feature type="region of interest" description="Disordered" evidence="3">
    <location>
        <begin position="167"/>
        <end position="217"/>
    </location>
</feature>
<evidence type="ECO:0000313" key="4">
    <source>
        <dbReference type="EMBL" id="KAF3447656.1"/>
    </source>
</evidence>
<dbReference type="OrthoDB" id="696276at2759"/>
<organism evidence="4 5">
    <name type="scientific">Rhamnella rubrinervis</name>
    <dbReference type="NCBI Taxonomy" id="2594499"/>
    <lineage>
        <taxon>Eukaryota</taxon>
        <taxon>Viridiplantae</taxon>
        <taxon>Streptophyta</taxon>
        <taxon>Embryophyta</taxon>
        <taxon>Tracheophyta</taxon>
        <taxon>Spermatophyta</taxon>
        <taxon>Magnoliopsida</taxon>
        <taxon>eudicotyledons</taxon>
        <taxon>Gunneridae</taxon>
        <taxon>Pentapetalae</taxon>
        <taxon>rosids</taxon>
        <taxon>fabids</taxon>
        <taxon>Rosales</taxon>
        <taxon>Rhamnaceae</taxon>
        <taxon>rhamnoid group</taxon>
        <taxon>Rhamneae</taxon>
        <taxon>Rhamnella</taxon>
    </lineage>
</organism>
<comment type="subcellular location">
    <subcellularLocation>
        <location evidence="1">Nucleus</location>
    </subcellularLocation>
</comment>
<reference evidence="4" key="1">
    <citation type="submission" date="2020-03" db="EMBL/GenBank/DDBJ databases">
        <title>A high-quality chromosome-level genome assembly of a woody plant with both climbing and erect habits, Rhamnella rubrinervis.</title>
        <authorList>
            <person name="Lu Z."/>
            <person name="Yang Y."/>
            <person name="Zhu X."/>
            <person name="Sun Y."/>
        </authorList>
    </citation>
    <scope>NUCLEOTIDE SEQUENCE</scope>
    <source>
        <strain evidence="4">BYM</strain>
        <tissue evidence="4">Leaf</tissue>
    </source>
</reference>
<dbReference type="GO" id="GO:0006950">
    <property type="term" value="P:response to stress"/>
    <property type="evidence" value="ECO:0007669"/>
    <property type="project" value="UniProtKB-ARBA"/>
</dbReference>
<evidence type="ECO:0000313" key="5">
    <source>
        <dbReference type="Proteomes" id="UP000796880"/>
    </source>
</evidence>
<evidence type="ECO:0000256" key="3">
    <source>
        <dbReference type="SAM" id="MobiDB-lite"/>
    </source>
</evidence>
<accession>A0A8K0H8F3</accession>
<comment type="caution">
    <text evidence="4">The sequence shown here is derived from an EMBL/GenBank/DDBJ whole genome shotgun (WGS) entry which is preliminary data.</text>
</comment>
<feature type="region of interest" description="Disordered" evidence="3">
    <location>
        <begin position="51"/>
        <end position="100"/>
    </location>
</feature>
<feature type="compositionally biased region" description="Low complexity" evidence="3">
    <location>
        <begin position="65"/>
        <end position="74"/>
    </location>
</feature>
<dbReference type="PANTHER" id="PTHR33172">
    <property type="entry name" value="OS08G0516900 PROTEIN"/>
    <property type="match status" value="1"/>
</dbReference>
<dbReference type="Proteomes" id="UP000796880">
    <property type="component" value="Unassembled WGS sequence"/>
</dbReference>
<dbReference type="PANTHER" id="PTHR33172:SF91">
    <property type="entry name" value="PROTEIN OXIDATIVE STRESS 3 LIKE 5"/>
    <property type="match status" value="1"/>
</dbReference>
<evidence type="ECO:0000256" key="1">
    <source>
        <dbReference type="ARBA" id="ARBA00004123"/>
    </source>
</evidence>
<keyword evidence="2" id="KW-0539">Nucleus</keyword>